<dbReference type="AlphaFoldDB" id="A0A542SRF6"/>
<feature type="compositionally biased region" description="Polar residues" evidence="1">
    <location>
        <begin position="109"/>
        <end position="118"/>
    </location>
</feature>
<keyword evidence="3" id="KW-0378">Hydrolase</keyword>
<protein>
    <submittedName>
        <fullName evidence="3">Alpha-beta hydrolase superfamily lysophospholipase</fullName>
    </submittedName>
</protein>
<dbReference type="InterPro" id="IPR022742">
    <property type="entry name" value="Hydrolase_4"/>
</dbReference>
<dbReference type="GO" id="GO:0016787">
    <property type="term" value="F:hydrolase activity"/>
    <property type="evidence" value="ECO:0007669"/>
    <property type="project" value="UniProtKB-KW"/>
</dbReference>
<dbReference type="InterPro" id="IPR029058">
    <property type="entry name" value="AB_hydrolase_fold"/>
</dbReference>
<evidence type="ECO:0000259" key="2">
    <source>
        <dbReference type="Pfam" id="PF12146"/>
    </source>
</evidence>
<evidence type="ECO:0000313" key="4">
    <source>
        <dbReference type="Proteomes" id="UP000316181"/>
    </source>
</evidence>
<dbReference type="SUPFAM" id="SSF53474">
    <property type="entry name" value="alpha/beta-Hydrolases"/>
    <property type="match status" value="1"/>
</dbReference>
<dbReference type="PANTHER" id="PTHR11614">
    <property type="entry name" value="PHOSPHOLIPASE-RELATED"/>
    <property type="match status" value="1"/>
</dbReference>
<dbReference type="RefSeq" id="WP_170207920.1">
    <property type="nucleotide sequence ID" value="NZ_BAAATB010000010.1"/>
</dbReference>
<name>A0A542SRF6_9MICO</name>
<keyword evidence="4" id="KW-1185">Reference proteome</keyword>
<reference evidence="3 4" key="1">
    <citation type="submission" date="2019-06" db="EMBL/GenBank/DDBJ databases">
        <title>Sequencing the genomes of 1000 actinobacteria strains.</title>
        <authorList>
            <person name="Klenk H.-P."/>
        </authorList>
    </citation>
    <scope>NUCLEOTIDE SEQUENCE [LARGE SCALE GENOMIC DNA]</scope>
    <source>
        <strain evidence="3 4">DSM 10596</strain>
    </source>
</reference>
<feature type="region of interest" description="Disordered" evidence="1">
    <location>
        <begin position="97"/>
        <end position="145"/>
    </location>
</feature>
<dbReference type="Proteomes" id="UP000316181">
    <property type="component" value="Unassembled WGS sequence"/>
</dbReference>
<dbReference type="Gene3D" id="3.40.50.1820">
    <property type="entry name" value="alpha/beta hydrolase"/>
    <property type="match status" value="1"/>
</dbReference>
<evidence type="ECO:0000256" key="1">
    <source>
        <dbReference type="SAM" id="MobiDB-lite"/>
    </source>
</evidence>
<evidence type="ECO:0000313" key="3">
    <source>
        <dbReference type="EMBL" id="TQK76797.1"/>
    </source>
</evidence>
<sequence>MLYIHGFADYFFQAHLGKRITAAGYGFFAIDLRRYGRSLRSGQTANYTDDLSEYFEELDAAIRIITTELGYSKVVVMGHSTGGLIAPLWISARAHARTPREGGKRSASAKRQTAPIKSTTTPTETNHHTQTTPTETNHHTQTTPPAGPIAALVLNSPWIAMQGPAWWRALGAVASRLLSPIAPRLPLSSMDVSYRRALHLTTGGEWAFDLSMRPEKGFPARAAWLAAIRRGHRAVQRGLALPVPVLVACSTENGPRSGNHERLLTSDSVLDADRIAAASLKLGPRVDLVRFAGAHDLALSPEPIRTEYIDTVAKWIEKAVDNLPQN</sequence>
<dbReference type="EMBL" id="VFNV01000001">
    <property type="protein sequence ID" value="TQK76797.1"/>
    <property type="molecule type" value="Genomic_DNA"/>
</dbReference>
<comment type="caution">
    <text evidence="3">The sequence shown here is derived from an EMBL/GenBank/DDBJ whole genome shotgun (WGS) entry which is preliminary data.</text>
</comment>
<gene>
    <name evidence="3" type="ORF">FB389_1488</name>
</gene>
<accession>A0A542SRF6</accession>
<organism evidence="3 4">
    <name type="scientific">Rarobacter incanus</name>
    <dbReference type="NCBI Taxonomy" id="153494"/>
    <lineage>
        <taxon>Bacteria</taxon>
        <taxon>Bacillati</taxon>
        <taxon>Actinomycetota</taxon>
        <taxon>Actinomycetes</taxon>
        <taxon>Micrococcales</taxon>
        <taxon>Rarobacteraceae</taxon>
        <taxon>Rarobacter</taxon>
    </lineage>
</organism>
<proteinExistence type="predicted"/>
<dbReference type="InterPro" id="IPR051044">
    <property type="entry name" value="MAG_DAG_Lipase"/>
</dbReference>
<dbReference type="Pfam" id="PF12146">
    <property type="entry name" value="Hydrolase_4"/>
    <property type="match status" value="1"/>
</dbReference>
<feature type="compositionally biased region" description="Low complexity" evidence="1">
    <location>
        <begin position="119"/>
        <end position="144"/>
    </location>
</feature>
<feature type="domain" description="Serine aminopeptidase S33" evidence="2">
    <location>
        <begin position="3"/>
        <end position="93"/>
    </location>
</feature>